<dbReference type="InterPro" id="IPR036291">
    <property type="entry name" value="NAD(P)-bd_dom_sf"/>
</dbReference>
<dbReference type="STRING" id="356660.SAMN05444336_10812"/>
<evidence type="ECO:0008006" key="3">
    <source>
        <dbReference type="Google" id="ProtNLM"/>
    </source>
</evidence>
<reference evidence="1 2" key="1">
    <citation type="submission" date="2016-10" db="EMBL/GenBank/DDBJ databases">
        <authorList>
            <person name="de Groot N.N."/>
        </authorList>
    </citation>
    <scope>NUCLEOTIDE SEQUENCE [LARGE SCALE GENOMIC DNA]</scope>
    <source>
        <strain evidence="1 2">DSM 17890</strain>
    </source>
</reference>
<dbReference type="PANTHER" id="PTHR43431">
    <property type="entry name" value="OXIDOREDUCTASE, SHORT CHAIN DEHYDROGENASE/REDUCTASE FAMILY (AFU_ORTHOLOGUE AFUA_5G14000)"/>
    <property type="match status" value="1"/>
</dbReference>
<gene>
    <name evidence="1" type="ORF">SAMN05444336_10812</name>
</gene>
<dbReference type="AlphaFoldDB" id="A0A1H3DGZ3"/>
<organism evidence="1 2">
    <name type="scientific">Albimonas donghaensis</name>
    <dbReference type="NCBI Taxonomy" id="356660"/>
    <lineage>
        <taxon>Bacteria</taxon>
        <taxon>Pseudomonadati</taxon>
        <taxon>Pseudomonadota</taxon>
        <taxon>Alphaproteobacteria</taxon>
        <taxon>Rhodobacterales</taxon>
        <taxon>Paracoccaceae</taxon>
        <taxon>Albimonas</taxon>
    </lineage>
</organism>
<sequence>MQPRNASVAVVGAGSFIGAAIARRFAQEGFAVHLGRRGGDKLAPLIAEIEAEGGRATGRSLDARDPEDLAAFLDEAEAIAPLEVCIFNIGGNVSFPLTETTDRVFRKVWEMGCFAGFVTAREAARIMVPRERGAIFFTGATASRRGGSGFSAFAAAKFGLRAVAQSAARELGPKHIHVAHLVIDAGVDTDFVRERIAAREGREALAALPPGRLMNPASVAETYWALYSQSEDAWSFETEIRPFAEKW</sequence>
<dbReference type="EMBL" id="FNMZ01000008">
    <property type="protein sequence ID" value="SDX65676.1"/>
    <property type="molecule type" value="Genomic_DNA"/>
</dbReference>
<dbReference type="Pfam" id="PF00106">
    <property type="entry name" value="adh_short"/>
    <property type="match status" value="1"/>
</dbReference>
<dbReference type="Proteomes" id="UP000199118">
    <property type="component" value="Unassembled WGS sequence"/>
</dbReference>
<dbReference type="PANTHER" id="PTHR43431:SF7">
    <property type="entry name" value="OXIDOREDUCTASE, SHORT CHAIN DEHYDROGENASE_REDUCTASE FAMILY (AFU_ORTHOLOGUE AFUA_5G14000)"/>
    <property type="match status" value="1"/>
</dbReference>
<proteinExistence type="predicted"/>
<dbReference type="PRINTS" id="PR00081">
    <property type="entry name" value="GDHRDH"/>
</dbReference>
<evidence type="ECO:0000313" key="2">
    <source>
        <dbReference type="Proteomes" id="UP000199118"/>
    </source>
</evidence>
<dbReference type="OrthoDB" id="5513072at2"/>
<dbReference type="SUPFAM" id="SSF51735">
    <property type="entry name" value="NAD(P)-binding Rossmann-fold domains"/>
    <property type="match status" value="1"/>
</dbReference>
<dbReference type="Gene3D" id="3.40.50.720">
    <property type="entry name" value="NAD(P)-binding Rossmann-like Domain"/>
    <property type="match status" value="1"/>
</dbReference>
<keyword evidence="2" id="KW-1185">Reference proteome</keyword>
<dbReference type="InterPro" id="IPR002347">
    <property type="entry name" value="SDR_fam"/>
</dbReference>
<evidence type="ECO:0000313" key="1">
    <source>
        <dbReference type="EMBL" id="SDX65676.1"/>
    </source>
</evidence>
<accession>A0A1H3DGZ3</accession>
<name>A0A1H3DGZ3_9RHOB</name>
<protein>
    <recommendedName>
        <fullName evidence="3">NADP-dependent 3-hydroxy acid dehydrogenase YdfG</fullName>
    </recommendedName>
</protein>
<dbReference type="RefSeq" id="WP_092684057.1">
    <property type="nucleotide sequence ID" value="NZ_FNMZ01000008.1"/>
</dbReference>